<organism evidence="2 3">
    <name type="scientific">Geotrypetes seraphini</name>
    <name type="common">Gaboon caecilian</name>
    <name type="synonym">Caecilia seraphini</name>
    <dbReference type="NCBI Taxonomy" id="260995"/>
    <lineage>
        <taxon>Eukaryota</taxon>
        <taxon>Metazoa</taxon>
        <taxon>Chordata</taxon>
        <taxon>Craniata</taxon>
        <taxon>Vertebrata</taxon>
        <taxon>Euteleostomi</taxon>
        <taxon>Amphibia</taxon>
        <taxon>Gymnophiona</taxon>
        <taxon>Geotrypetes</taxon>
    </lineage>
</organism>
<dbReference type="Pfam" id="PF17741">
    <property type="entry name" value="DUF5578"/>
    <property type="match status" value="2"/>
</dbReference>
<accession>A0A6P8PA86</accession>
<dbReference type="SUPFAM" id="SSF48371">
    <property type="entry name" value="ARM repeat"/>
    <property type="match status" value="1"/>
</dbReference>
<dbReference type="OrthoDB" id="278163at2759"/>
<dbReference type="RefSeq" id="XP_033772431.1">
    <property type="nucleotide sequence ID" value="XM_033916540.1"/>
</dbReference>
<dbReference type="InterPro" id="IPR041090">
    <property type="entry name" value="DUF5578"/>
</dbReference>
<evidence type="ECO:0000256" key="1">
    <source>
        <dbReference type="SAM" id="MobiDB-lite"/>
    </source>
</evidence>
<sequence>MWGRSECPPTASAGAARLAETPGRERAIGRVAREPLHACLNAFERSSEVLGLSQTVAAQAEEKGTESTMTSVREQEAINRLLEFLQEWDNGNKAARSRILNDFITLNQGKTGPELEQEFSQGGSLFLARLTTWLRLSFMFGTCLSELLKAISIFLSAVSGFFRALMRKAGQDFLCKNLQLFIFLPDSSRYLLEFVEIGGILTLLEILGLKDLKDENKTQALKLLQIMANAGRKYKELICESYGVRGIAECLAKSGIEEIQEQAQHLLESLAHGNPKYQNQVYRGMIAVLPCTCPRAQQLTLQSLQIVQPIVKTAHNSIVEALLDLLQTMHLEVQFEALQMIKALVHYNVRSSLLSGLVILLKPSLKEKEKIRPKILDEPSMSHLSASLPVFMQQAAAAKAIGMLVEESLDICEELIRLRVVHHLLYAMGNLFHADSQRQASFSLAYLVRTFPIVADHVRTAIGEALFQQLMTNADTMYVNMDMVQADILVSNKVNIPESLLGERKVKESREKSE</sequence>
<dbReference type="PANTHER" id="PTHR34258:SF1">
    <property type="entry name" value="ARMADILLO-LIKE HELICAL DOMAIN CONTAINING PROTEIN 1"/>
    <property type="match status" value="1"/>
</dbReference>
<dbReference type="Gene3D" id="1.25.10.10">
    <property type="entry name" value="Leucine-rich Repeat Variant"/>
    <property type="match status" value="1"/>
</dbReference>
<keyword evidence="2" id="KW-1185">Reference proteome</keyword>
<dbReference type="FunCoup" id="A0A6P8PA86">
    <property type="interactions" value="103"/>
</dbReference>
<dbReference type="CTD" id="339541"/>
<dbReference type="InterPro" id="IPR016024">
    <property type="entry name" value="ARM-type_fold"/>
</dbReference>
<dbReference type="GeneID" id="117346638"/>
<proteinExistence type="predicted"/>
<protein>
    <submittedName>
        <fullName evidence="3">Armadillo-like helical domain containing protein 1 isoform X1</fullName>
    </submittedName>
</protein>
<dbReference type="KEGG" id="gsh:117346638"/>
<evidence type="ECO:0000313" key="2">
    <source>
        <dbReference type="Proteomes" id="UP000515159"/>
    </source>
</evidence>
<feature type="region of interest" description="Disordered" evidence="1">
    <location>
        <begin position="1"/>
        <end position="21"/>
    </location>
</feature>
<gene>
    <name evidence="3" type="primary">ARMH1</name>
</gene>
<dbReference type="InParanoid" id="A0A6P8PA86"/>
<dbReference type="Proteomes" id="UP000515159">
    <property type="component" value="Chromosome 12"/>
</dbReference>
<dbReference type="AlphaFoldDB" id="A0A6P8PA86"/>
<evidence type="ECO:0000313" key="3">
    <source>
        <dbReference type="RefSeq" id="XP_033772431.1"/>
    </source>
</evidence>
<dbReference type="PANTHER" id="PTHR34258">
    <property type="entry name" value="ARMADILLO-LIKE HELICAL DOMAIN CONTAINING PROTEIN 1"/>
    <property type="match status" value="1"/>
</dbReference>
<name>A0A6P8PA86_GEOSA</name>
<dbReference type="InterPro" id="IPR011989">
    <property type="entry name" value="ARM-like"/>
</dbReference>
<reference evidence="3" key="1">
    <citation type="submission" date="2025-08" db="UniProtKB">
        <authorList>
            <consortium name="RefSeq"/>
        </authorList>
    </citation>
    <scope>IDENTIFICATION</scope>
</reference>